<evidence type="ECO:0000313" key="1">
    <source>
        <dbReference type="EMBL" id="JAH87449.1"/>
    </source>
</evidence>
<reference evidence="1" key="2">
    <citation type="journal article" date="2015" name="Fish Shellfish Immunol.">
        <title>Early steps in the European eel (Anguilla anguilla)-Vibrio vulnificus interaction in the gills: Role of the RtxA13 toxin.</title>
        <authorList>
            <person name="Callol A."/>
            <person name="Pajuelo D."/>
            <person name="Ebbesson L."/>
            <person name="Teles M."/>
            <person name="MacKenzie S."/>
            <person name="Amaro C."/>
        </authorList>
    </citation>
    <scope>NUCLEOTIDE SEQUENCE</scope>
</reference>
<proteinExistence type="predicted"/>
<name>A0A0E9WAN2_ANGAN</name>
<reference evidence="1" key="1">
    <citation type="submission" date="2014-11" db="EMBL/GenBank/DDBJ databases">
        <authorList>
            <person name="Amaro Gonzalez C."/>
        </authorList>
    </citation>
    <scope>NUCLEOTIDE SEQUENCE</scope>
</reference>
<dbReference type="AlphaFoldDB" id="A0A0E9WAN2"/>
<protein>
    <submittedName>
        <fullName evidence="1">Uncharacterized protein</fullName>
    </submittedName>
</protein>
<accession>A0A0E9WAN2</accession>
<organism evidence="1">
    <name type="scientific">Anguilla anguilla</name>
    <name type="common">European freshwater eel</name>
    <name type="synonym">Muraena anguilla</name>
    <dbReference type="NCBI Taxonomy" id="7936"/>
    <lineage>
        <taxon>Eukaryota</taxon>
        <taxon>Metazoa</taxon>
        <taxon>Chordata</taxon>
        <taxon>Craniata</taxon>
        <taxon>Vertebrata</taxon>
        <taxon>Euteleostomi</taxon>
        <taxon>Actinopterygii</taxon>
        <taxon>Neopterygii</taxon>
        <taxon>Teleostei</taxon>
        <taxon>Anguilliformes</taxon>
        <taxon>Anguillidae</taxon>
        <taxon>Anguilla</taxon>
    </lineage>
</organism>
<dbReference type="EMBL" id="GBXM01021128">
    <property type="protein sequence ID" value="JAH87449.1"/>
    <property type="molecule type" value="Transcribed_RNA"/>
</dbReference>
<sequence>MFFPIPLSASASMPLCDPLTHAAVNCLVSNSSTTLLKIHSRRQLSPSRLLQANCCVG</sequence>